<dbReference type="EMBL" id="CP089982">
    <property type="protein sequence ID" value="WXA92498.1"/>
    <property type="molecule type" value="Genomic_DNA"/>
</dbReference>
<dbReference type="Pfam" id="PF01882">
    <property type="entry name" value="DUF58"/>
    <property type="match status" value="1"/>
</dbReference>
<evidence type="ECO:0000313" key="3">
    <source>
        <dbReference type="EMBL" id="WXA92498.1"/>
    </source>
</evidence>
<keyword evidence="1" id="KW-0472">Membrane</keyword>
<dbReference type="PANTHER" id="PTHR33608">
    <property type="entry name" value="BLL2464 PROTEIN"/>
    <property type="match status" value="1"/>
</dbReference>
<dbReference type="Proteomes" id="UP001379533">
    <property type="component" value="Chromosome"/>
</dbReference>
<feature type="transmembrane region" description="Helical" evidence="1">
    <location>
        <begin position="30"/>
        <end position="53"/>
    </location>
</feature>
<dbReference type="RefSeq" id="WP_394843100.1">
    <property type="nucleotide sequence ID" value="NZ_CP089982.1"/>
</dbReference>
<organism evidence="3 4">
    <name type="scientific">Pendulispora brunnea</name>
    <dbReference type="NCBI Taxonomy" id="2905690"/>
    <lineage>
        <taxon>Bacteria</taxon>
        <taxon>Pseudomonadati</taxon>
        <taxon>Myxococcota</taxon>
        <taxon>Myxococcia</taxon>
        <taxon>Myxococcales</taxon>
        <taxon>Sorangiineae</taxon>
        <taxon>Pendulisporaceae</taxon>
        <taxon>Pendulispora</taxon>
    </lineage>
</organism>
<keyword evidence="1" id="KW-1133">Transmembrane helix</keyword>
<keyword evidence="1" id="KW-0812">Transmembrane</keyword>
<dbReference type="PANTHER" id="PTHR33608:SF14">
    <property type="entry name" value="POSSIBLE CONSERVED SECRETED PROTEIN"/>
    <property type="match status" value="1"/>
</dbReference>
<evidence type="ECO:0000313" key="4">
    <source>
        <dbReference type="Proteomes" id="UP001379533"/>
    </source>
</evidence>
<feature type="domain" description="DUF58" evidence="2">
    <location>
        <begin position="210"/>
        <end position="320"/>
    </location>
</feature>
<evidence type="ECO:0000259" key="2">
    <source>
        <dbReference type="Pfam" id="PF01882"/>
    </source>
</evidence>
<gene>
    <name evidence="3" type="ORF">LZC95_39370</name>
</gene>
<evidence type="ECO:0000256" key="1">
    <source>
        <dbReference type="SAM" id="Phobius"/>
    </source>
</evidence>
<dbReference type="InterPro" id="IPR002881">
    <property type="entry name" value="DUF58"/>
</dbReference>
<sequence>MRLHPTRATFHVALAGAAVASMGVALRLGAVVAFGGAMILAVAVGRAFALAAVTRLRAAGFEMVWSTTKRVLRVARGETVTFGAELRNRSSDEMRGISVRAIASSMLDATVEPETVDLLPNSRLEVKVSIHAKRVGRWGVHGMALEVRGTPAGGEALYEVPLMFANPFGIEVFPRSLHALVTSPRGGRSRRAAEAGRAAPALGEGDEIRELRDHVPGDPFKRIAWKASARRGRLIVRDMEREERDVVWLVLDASVELWAGPEGRAPLDDMVDEVAALAARHLARGDRVGLAVLASRPRTWLSPASGAPHAVKIAAALASAASMIDVDRCELDEWEIAQRVSEHARPLDPRGLQDIPKSNLDLLAARAQALRARAPFAPRIPHAPTTREQQLRHYIAAFGIEVPPRVEGEREKTHATMAGALDMIFNDKKARASVLYVFSPAPAPTSEILTVLRRLRARRVDVRWSLPPFERAVPAPVDREGIPTRLHEVVEEAVWLRAIAARARAEKILRRLGVRPRVTERRIAG</sequence>
<reference evidence="3 4" key="1">
    <citation type="submission" date="2021-12" db="EMBL/GenBank/DDBJ databases">
        <title>Discovery of the Pendulisporaceae a myxobacterial family with distinct sporulation behavior and unique specialized metabolism.</title>
        <authorList>
            <person name="Garcia R."/>
            <person name="Popoff A."/>
            <person name="Bader C.D."/>
            <person name="Loehr J."/>
            <person name="Walesch S."/>
            <person name="Walt C."/>
            <person name="Boldt J."/>
            <person name="Bunk B."/>
            <person name="Haeckl F.J.F.P.J."/>
            <person name="Gunesch A.P."/>
            <person name="Birkelbach J."/>
            <person name="Nuebel U."/>
            <person name="Pietschmann T."/>
            <person name="Bach T."/>
            <person name="Mueller R."/>
        </authorList>
    </citation>
    <scope>NUCLEOTIDE SEQUENCE [LARGE SCALE GENOMIC DNA]</scope>
    <source>
        <strain evidence="3 4">MSr12523</strain>
    </source>
</reference>
<protein>
    <submittedName>
        <fullName evidence="3">DUF58 domain-containing protein</fullName>
    </submittedName>
</protein>
<name>A0ABZ2K567_9BACT</name>
<keyword evidence="4" id="KW-1185">Reference proteome</keyword>
<accession>A0ABZ2K567</accession>
<proteinExistence type="predicted"/>